<evidence type="ECO:0000256" key="1">
    <source>
        <dbReference type="SAM" id="MobiDB-lite"/>
    </source>
</evidence>
<dbReference type="PANTHER" id="PTHR16128">
    <property type="entry name" value="FAD/NAD(P)-BINDING OXIDOREDUCTASE FAMILY PROTEIN"/>
    <property type="match status" value="1"/>
</dbReference>
<dbReference type="Pfam" id="PF13450">
    <property type="entry name" value="NAD_binding_8"/>
    <property type="match status" value="1"/>
</dbReference>
<comment type="caution">
    <text evidence="2">The sequence shown here is derived from an EMBL/GenBank/DDBJ whole genome shotgun (WGS) entry which is preliminary data.</text>
</comment>
<dbReference type="SUPFAM" id="SSF51905">
    <property type="entry name" value="FAD/NAD(P)-binding domain"/>
    <property type="match status" value="1"/>
</dbReference>
<dbReference type="AlphaFoldDB" id="A0A8J6C960"/>
<gene>
    <name evidence="2" type="ORF">KFE25_004597</name>
</gene>
<dbReference type="EMBL" id="JAGTXO010000019">
    <property type="protein sequence ID" value="KAG8462621.1"/>
    <property type="molecule type" value="Genomic_DNA"/>
</dbReference>
<dbReference type="InterPro" id="IPR036188">
    <property type="entry name" value="FAD/NAD-bd_sf"/>
</dbReference>
<evidence type="ECO:0000313" key="2">
    <source>
        <dbReference type="EMBL" id="KAG8462621.1"/>
    </source>
</evidence>
<name>A0A8J6C960_DIALT</name>
<evidence type="ECO:0000313" key="3">
    <source>
        <dbReference type="Proteomes" id="UP000751190"/>
    </source>
</evidence>
<reference evidence="2" key="1">
    <citation type="submission" date="2021-05" db="EMBL/GenBank/DDBJ databases">
        <title>The genome of the haptophyte Pavlova lutheri (Diacronema luteri, Pavlovales) - a model for lipid biosynthesis in eukaryotic algae.</title>
        <authorList>
            <person name="Hulatt C.J."/>
            <person name="Posewitz M.C."/>
        </authorList>
    </citation>
    <scope>NUCLEOTIDE SEQUENCE</scope>
    <source>
        <strain evidence="2">NIVA-4/92</strain>
    </source>
</reference>
<evidence type="ECO:0008006" key="4">
    <source>
        <dbReference type="Google" id="ProtNLM"/>
    </source>
</evidence>
<feature type="compositionally biased region" description="Low complexity" evidence="1">
    <location>
        <begin position="461"/>
        <end position="476"/>
    </location>
</feature>
<dbReference type="OrthoDB" id="417877at2759"/>
<dbReference type="Proteomes" id="UP000751190">
    <property type="component" value="Unassembled WGS sequence"/>
</dbReference>
<feature type="region of interest" description="Disordered" evidence="1">
    <location>
        <begin position="452"/>
        <end position="476"/>
    </location>
</feature>
<sequence>MSAIVALASSMAAARVAPPRTCAVIGGGIAGLACARRLEELGIRATVFDTGRTAPGGRASSRSLRLPNGVLTFDHAAQFFTATGAFAELARGWEADGTIRRWDHGLGELNARTGAFVEYARHGTAGGADRWIGARSMRDVSAALARGLDVRQGVWVSPDGGITRRADDGRYVVRAGGRELGAYDAIAVAHNGKCAERLSRGAGSEGVHRLLRARFAPALRAAQPADRLVLNSIFSLLAVLPRSQLAGSRLSADLGGARVHGSAELGFVVCHTRKRPESAAALAPDEEAWSLFSTAAFGAAHKAPQEAMPPDVVADVTAKLLAAFGAAVGARAPLAPTRTHLQLWGAAVPLNVWRADADTCGGAPAPARACALDGARRIGACGDWLRAPSVQGAWESGVALADALADARADAGGVPAGRWLPVAALASDPGAAGFFVDDTEPPARGAALVPERRAARRDANARAPHGGARRAPGGARAAADAPARAFVRGLPPGATEADLAECVRGALGEATGAAPRDAIVRASLLRRDDGPARCGIVLLRSAALLDALLGARAPEIAGRRLHVERARSAAARERRIS</sequence>
<keyword evidence="3" id="KW-1185">Reference proteome</keyword>
<proteinExistence type="predicted"/>
<dbReference type="Gene3D" id="3.50.50.60">
    <property type="entry name" value="FAD/NAD(P)-binding domain"/>
    <property type="match status" value="1"/>
</dbReference>
<dbReference type="PANTHER" id="PTHR16128:SF8">
    <property type="entry name" value="EXPRESSED PROTEIN"/>
    <property type="match status" value="1"/>
</dbReference>
<accession>A0A8J6C960</accession>
<organism evidence="2 3">
    <name type="scientific">Diacronema lutheri</name>
    <name type="common">Unicellular marine alga</name>
    <name type="synonym">Monochrysis lutheri</name>
    <dbReference type="NCBI Taxonomy" id="2081491"/>
    <lineage>
        <taxon>Eukaryota</taxon>
        <taxon>Haptista</taxon>
        <taxon>Haptophyta</taxon>
        <taxon>Pavlovophyceae</taxon>
        <taxon>Pavlovales</taxon>
        <taxon>Pavlovaceae</taxon>
        <taxon>Diacronema</taxon>
    </lineage>
</organism>
<dbReference type="Gene3D" id="3.90.660.10">
    <property type="match status" value="1"/>
</dbReference>
<protein>
    <recommendedName>
        <fullName evidence="4">Amine oxidase domain-containing protein</fullName>
    </recommendedName>
</protein>
<dbReference type="OMA" id="MQLCSLW"/>